<feature type="compositionally biased region" description="Polar residues" evidence="1">
    <location>
        <begin position="259"/>
        <end position="273"/>
    </location>
</feature>
<reference evidence="2 3" key="1">
    <citation type="journal article" date="2024" name="J Genomics">
        <title>Draft genome sequencing and assembly of Favolaschia claudopus CIRM-BRFM 2984 isolated from oak limbs.</title>
        <authorList>
            <person name="Navarro D."/>
            <person name="Drula E."/>
            <person name="Chaduli D."/>
            <person name="Cazenave R."/>
            <person name="Ahrendt S."/>
            <person name="Wang J."/>
            <person name="Lipzen A."/>
            <person name="Daum C."/>
            <person name="Barry K."/>
            <person name="Grigoriev I.V."/>
            <person name="Favel A."/>
            <person name="Rosso M.N."/>
            <person name="Martin F."/>
        </authorList>
    </citation>
    <scope>NUCLEOTIDE SEQUENCE [LARGE SCALE GENOMIC DNA]</scope>
    <source>
        <strain evidence="2 3">CIRM-BRFM 2984</strain>
    </source>
</reference>
<dbReference type="EMBL" id="JAWWNJ010000163">
    <property type="protein sequence ID" value="KAK6977920.1"/>
    <property type="molecule type" value="Genomic_DNA"/>
</dbReference>
<gene>
    <name evidence="2" type="ORF">R3P38DRAFT_3121147</name>
</gene>
<evidence type="ECO:0000313" key="2">
    <source>
        <dbReference type="EMBL" id="KAK6977920.1"/>
    </source>
</evidence>
<protein>
    <submittedName>
        <fullName evidence="2">Uncharacterized protein</fullName>
    </submittedName>
</protein>
<organism evidence="2 3">
    <name type="scientific">Favolaschia claudopus</name>
    <dbReference type="NCBI Taxonomy" id="2862362"/>
    <lineage>
        <taxon>Eukaryota</taxon>
        <taxon>Fungi</taxon>
        <taxon>Dikarya</taxon>
        <taxon>Basidiomycota</taxon>
        <taxon>Agaricomycotina</taxon>
        <taxon>Agaricomycetes</taxon>
        <taxon>Agaricomycetidae</taxon>
        <taxon>Agaricales</taxon>
        <taxon>Marasmiineae</taxon>
        <taxon>Mycenaceae</taxon>
        <taxon>Favolaschia</taxon>
    </lineage>
</organism>
<dbReference type="Proteomes" id="UP001362999">
    <property type="component" value="Unassembled WGS sequence"/>
</dbReference>
<keyword evidence="3" id="KW-1185">Reference proteome</keyword>
<evidence type="ECO:0000313" key="3">
    <source>
        <dbReference type="Proteomes" id="UP001362999"/>
    </source>
</evidence>
<accession>A0AAV9ZE19</accession>
<dbReference type="AlphaFoldDB" id="A0AAV9ZE19"/>
<proteinExistence type="predicted"/>
<feature type="region of interest" description="Disordered" evidence="1">
    <location>
        <begin position="250"/>
        <end position="293"/>
    </location>
</feature>
<name>A0AAV9ZE19_9AGAR</name>
<evidence type="ECO:0000256" key="1">
    <source>
        <dbReference type="SAM" id="MobiDB-lite"/>
    </source>
</evidence>
<sequence>MPTLVQFLTFIYAYACDVLSRLLDIFHGSLVNIPTDTSVGEADLTSVDKTLEQEAVDPGSAPNPAVALQLSTGEITFDDLMRVAVAYANEDLPDLPAIFKHEAPMAVEFPPSYVCKQIFGPPSNMYYDQRPMNNVTNYREVEDAVGFKLDVNMKLEGKPSRRARRGKKANTNAKVKVDSGDKRVRFEDVPKVQVYRIDDPPTLLAVEEVPTAVQFDTSTVSDTCTVLESPTLAEPVSQAHAEQITLSTTLTSSSPPLTNIASPADTNESTVFRSTRPPCGQVRSSRRPASRLLPPPLPIPVPLPEPVAPCFVPAILDSARWSPRRKLQDRLSALLEDSKATIDALENINPKASTGTFSAVALEEGRTEIFVIGEDDDDDDYIPASKRSWRRASSHFNRILRPRPNGSIV</sequence>
<comment type="caution">
    <text evidence="2">The sequence shown here is derived from an EMBL/GenBank/DDBJ whole genome shotgun (WGS) entry which is preliminary data.</text>
</comment>